<dbReference type="EMBL" id="UGNP01000001">
    <property type="protein sequence ID" value="STX09715.1"/>
    <property type="molecule type" value="Genomic_DNA"/>
</dbReference>
<evidence type="ECO:0000256" key="1">
    <source>
        <dbReference type="ARBA" id="ARBA00022448"/>
    </source>
</evidence>
<dbReference type="InterPro" id="IPR050166">
    <property type="entry name" value="ABC_transporter_ATP-bind"/>
</dbReference>
<dbReference type="RefSeq" id="WP_109350273.1">
    <property type="nucleotide sequence ID" value="NZ_BJUE01000023.1"/>
</dbReference>
<keyword evidence="2" id="KW-0547">Nucleotide-binding</keyword>
<evidence type="ECO:0000313" key="7">
    <source>
        <dbReference type="Proteomes" id="UP000254330"/>
    </source>
</evidence>
<evidence type="ECO:0000313" key="6">
    <source>
        <dbReference type="EMBL" id="TDR35811.1"/>
    </source>
</evidence>
<feature type="domain" description="ABC transporter" evidence="4">
    <location>
        <begin position="4"/>
        <end position="224"/>
    </location>
</feature>
<sequence>MESLSLEQLSFRYDDKLILDGLDLYVKKGEFVSIIGPSGCGKSTLFRLITGLEKLQQGMIRKEYEFVGYMPQRDALMPWRTILKNTTLPLECKKVSKADATAKSMALLKQFGLDHYANNYPRDLSGGMKQRVSFIRALNASEDILLLDEPFSALDALTKIELQDWLYNQAKSLNKTILFITHDVDEALYLSDRIYTVTETPIQQMHETVVPLEHPRIRENLGSEEIQKLKIDLLHLLQKGRS</sequence>
<dbReference type="EC" id="3.6.3.-" evidence="5"/>
<reference evidence="6 8" key="2">
    <citation type="submission" date="2019-03" db="EMBL/GenBank/DDBJ databases">
        <title>Genomic Encyclopedia of Type Strains, Phase IV (KMG-IV): sequencing the most valuable type-strain genomes for metagenomic binning, comparative biology and taxonomic classification.</title>
        <authorList>
            <person name="Goeker M."/>
        </authorList>
    </citation>
    <scope>NUCLEOTIDE SEQUENCE [LARGE SCALE GENOMIC DNA]</scope>
    <source>
        <strain evidence="6 8">DSM 20580</strain>
    </source>
</reference>
<keyword evidence="5" id="KW-0378">Hydrolase</keyword>
<dbReference type="AlphaFoldDB" id="A0A2U3AB43"/>
<dbReference type="PROSITE" id="PS50893">
    <property type="entry name" value="ABC_TRANSPORTER_2"/>
    <property type="match status" value="1"/>
</dbReference>
<dbReference type="InterPro" id="IPR003439">
    <property type="entry name" value="ABC_transporter-like_ATP-bd"/>
</dbReference>
<dbReference type="EMBL" id="SNZG01000028">
    <property type="protein sequence ID" value="TDR35811.1"/>
    <property type="molecule type" value="Genomic_DNA"/>
</dbReference>
<dbReference type="SMART" id="SM00382">
    <property type="entry name" value="AAA"/>
    <property type="match status" value="1"/>
</dbReference>
<dbReference type="Proteomes" id="UP000254330">
    <property type="component" value="Unassembled WGS sequence"/>
</dbReference>
<dbReference type="GO" id="GO:0005524">
    <property type="term" value="F:ATP binding"/>
    <property type="evidence" value="ECO:0007669"/>
    <property type="project" value="UniProtKB-KW"/>
</dbReference>
<dbReference type="OrthoDB" id="9802264at2"/>
<dbReference type="Gene3D" id="3.40.50.300">
    <property type="entry name" value="P-loop containing nucleotide triphosphate hydrolases"/>
    <property type="match status" value="1"/>
</dbReference>
<organism evidence="5 7">
    <name type="scientific">Kurthia zopfii</name>
    <dbReference type="NCBI Taxonomy" id="1650"/>
    <lineage>
        <taxon>Bacteria</taxon>
        <taxon>Bacillati</taxon>
        <taxon>Bacillota</taxon>
        <taxon>Bacilli</taxon>
        <taxon>Bacillales</taxon>
        <taxon>Caryophanaceae</taxon>
        <taxon>Kurthia</taxon>
    </lineage>
</organism>
<dbReference type="Pfam" id="PF00005">
    <property type="entry name" value="ABC_tran"/>
    <property type="match status" value="1"/>
</dbReference>
<evidence type="ECO:0000256" key="2">
    <source>
        <dbReference type="ARBA" id="ARBA00022741"/>
    </source>
</evidence>
<protein>
    <submittedName>
        <fullName evidence="5">Bicarbonate transport ATP-binding protein CmpD</fullName>
        <ecNumber evidence="5">3.6.3.-</ecNumber>
    </submittedName>
    <submittedName>
        <fullName evidence="6">Hydroxymethylpyrimidine transport system ATP-binding protein</fullName>
    </submittedName>
</protein>
<gene>
    <name evidence="5" type="primary">cmpD</name>
    <name evidence="6" type="ORF">DFR61_12843</name>
    <name evidence="5" type="ORF">NCTC10597_01411</name>
</gene>
<keyword evidence="3 5" id="KW-0067">ATP-binding</keyword>
<evidence type="ECO:0000259" key="4">
    <source>
        <dbReference type="PROSITE" id="PS50893"/>
    </source>
</evidence>
<evidence type="ECO:0000256" key="3">
    <source>
        <dbReference type="ARBA" id="ARBA00022840"/>
    </source>
</evidence>
<evidence type="ECO:0000313" key="8">
    <source>
        <dbReference type="Proteomes" id="UP000294641"/>
    </source>
</evidence>
<dbReference type="PANTHER" id="PTHR42788:SF2">
    <property type="entry name" value="ABC TRANSPORTER ATP-BINDING PROTEIN"/>
    <property type="match status" value="1"/>
</dbReference>
<dbReference type="SUPFAM" id="SSF52540">
    <property type="entry name" value="P-loop containing nucleoside triphosphate hydrolases"/>
    <property type="match status" value="1"/>
</dbReference>
<dbReference type="CDD" id="cd03293">
    <property type="entry name" value="ABC_NrtD_SsuB_transporters"/>
    <property type="match status" value="1"/>
</dbReference>
<dbReference type="PANTHER" id="PTHR42788">
    <property type="entry name" value="TAURINE IMPORT ATP-BINDING PROTEIN-RELATED"/>
    <property type="match status" value="1"/>
</dbReference>
<dbReference type="InterPro" id="IPR017871">
    <property type="entry name" value="ABC_transporter-like_CS"/>
</dbReference>
<keyword evidence="1" id="KW-0813">Transport</keyword>
<reference evidence="5 7" key="1">
    <citation type="submission" date="2018-06" db="EMBL/GenBank/DDBJ databases">
        <authorList>
            <consortium name="Pathogen Informatics"/>
            <person name="Doyle S."/>
        </authorList>
    </citation>
    <scope>NUCLEOTIDE SEQUENCE [LARGE SCALE GENOMIC DNA]</scope>
    <source>
        <strain evidence="5 7">NCTC10597</strain>
    </source>
</reference>
<dbReference type="PROSITE" id="PS00211">
    <property type="entry name" value="ABC_TRANSPORTER_1"/>
    <property type="match status" value="1"/>
</dbReference>
<comment type="caution">
    <text evidence="5">The sequence shown here is derived from an EMBL/GenBank/DDBJ whole genome shotgun (WGS) entry which is preliminary data.</text>
</comment>
<dbReference type="GO" id="GO:0016887">
    <property type="term" value="F:ATP hydrolysis activity"/>
    <property type="evidence" value="ECO:0007669"/>
    <property type="project" value="InterPro"/>
</dbReference>
<name>A0A2U3AB43_9BACL</name>
<evidence type="ECO:0000313" key="5">
    <source>
        <dbReference type="EMBL" id="STX09715.1"/>
    </source>
</evidence>
<keyword evidence="8" id="KW-1185">Reference proteome</keyword>
<dbReference type="Proteomes" id="UP000294641">
    <property type="component" value="Unassembled WGS sequence"/>
</dbReference>
<proteinExistence type="predicted"/>
<dbReference type="InterPro" id="IPR003593">
    <property type="entry name" value="AAA+_ATPase"/>
</dbReference>
<dbReference type="InterPro" id="IPR027417">
    <property type="entry name" value="P-loop_NTPase"/>
</dbReference>
<accession>A0A2U3AB43</accession>